<dbReference type="STRING" id="48467.SAMN02745166_00297"/>
<organism evidence="1 2">
    <name type="scientific">Prosthecobacter debontii</name>
    <dbReference type="NCBI Taxonomy" id="48467"/>
    <lineage>
        <taxon>Bacteria</taxon>
        <taxon>Pseudomonadati</taxon>
        <taxon>Verrucomicrobiota</taxon>
        <taxon>Verrucomicrobiia</taxon>
        <taxon>Verrucomicrobiales</taxon>
        <taxon>Verrucomicrobiaceae</taxon>
        <taxon>Prosthecobacter</taxon>
    </lineage>
</organism>
<accession>A0A1T4WI95</accession>
<keyword evidence="2" id="KW-1185">Reference proteome</keyword>
<dbReference type="InterPro" id="IPR008257">
    <property type="entry name" value="Pept_M19"/>
</dbReference>
<name>A0A1T4WI95_9BACT</name>
<dbReference type="Proteomes" id="UP000190774">
    <property type="component" value="Unassembled WGS sequence"/>
</dbReference>
<sequence>MLTFDAHLDLSLNALEYNRDLRLPVHEIRRREEGMTDMKGRALGTTAFPEMRKTEMGLCVATQLAGCMVGPRPMANWMSSEQAYAQTQGQLAWYRAMEEEGHMRQITDRAGLEAMISLWTDGTPNDDKPIGYILSLEGADSIRSVEHLERHWEQGLRAMGPAHYGVCKYALGHDQVGGLPKGGKELIQEMDRLGMILDVTHLSDGCFWEALEIFQGTIWASHSNCRSLVPDVRQFSDEQIKALIERGAVLGAALDAWMMIPGWVRGQTTPQETGLKLEVICDHIDHICQLAGNAQHSGIGTDLDGGYGIEQTPEDLDTIADLARIPAMLEKRGYSQTDIEGIMSGNFLRLLRQAWA</sequence>
<dbReference type="AlphaFoldDB" id="A0A1T4WI95"/>
<dbReference type="PROSITE" id="PS51365">
    <property type="entry name" value="RENAL_DIPEPTIDASE_2"/>
    <property type="match status" value="1"/>
</dbReference>
<dbReference type="SUPFAM" id="SSF51556">
    <property type="entry name" value="Metallo-dependent hydrolases"/>
    <property type="match status" value="1"/>
</dbReference>
<evidence type="ECO:0000313" key="2">
    <source>
        <dbReference type="Proteomes" id="UP000190774"/>
    </source>
</evidence>
<dbReference type="Pfam" id="PF01244">
    <property type="entry name" value="Peptidase_M19"/>
    <property type="match status" value="1"/>
</dbReference>
<gene>
    <name evidence="1" type="ORF">SAMN02745166_00297</name>
</gene>
<dbReference type="PANTHER" id="PTHR10443">
    <property type="entry name" value="MICROSOMAL DIPEPTIDASE"/>
    <property type="match status" value="1"/>
</dbReference>
<dbReference type="GO" id="GO:0070573">
    <property type="term" value="F:metallodipeptidase activity"/>
    <property type="evidence" value="ECO:0007669"/>
    <property type="project" value="InterPro"/>
</dbReference>
<dbReference type="OrthoDB" id="9804920at2"/>
<dbReference type="InterPro" id="IPR032466">
    <property type="entry name" value="Metal_Hydrolase"/>
</dbReference>
<dbReference type="Gene3D" id="3.20.20.140">
    <property type="entry name" value="Metal-dependent hydrolases"/>
    <property type="match status" value="1"/>
</dbReference>
<reference evidence="2" key="1">
    <citation type="submission" date="2017-02" db="EMBL/GenBank/DDBJ databases">
        <authorList>
            <person name="Varghese N."/>
            <person name="Submissions S."/>
        </authorList>
    </citation>
    <scope>NUCLEOTIDE SEQUENCE [LARGE SCALE GENOMIC DNA]</scope>
    <source>
        <strain evidence="2">ATCC 700200</strain>
    </source>
</reference>
<dbReference type="RefSeq" id="WP_078811524.1">
    <property type="nucleotide sequence ID" value="NZ_FUYE01000001.1"/>
</dbReference>
<proteinExistence type="predicted"/>
<dbReference type="GO" id="GO:0006508">
    <property type="term" value="P:proteolysis"/>
    <property type="evidence" value="ECO:0007669"/>
    <property type="project" value="InterPro"/>
</dbReference>
<evidence type="ECO:0000313" key="1">
    <source>
        <dbReference type="EMBL" id="SKA77054.1"/>
    </source>
</evidence>
<dbReference type="EMBL" id="FUYE01000001">
    <property type="protein sequence ID" value="SKA77054.1"/>
    <property type="molecule type" value="Genomic_DNA"/>
</dbReference>
<dbReference type="PANTHER" id="PTHR10443:SF12">
    <property type="entry name" value="DIPEPTIDASE"/>
    <property type="match status" value="1"/>
</dbReference>
<protein>
    <submittedName>
        <fullName evidence="1">Membrane dipeptidase</fullName>
    </submittedName>
</protein>